<evidence type="ECO:0000313" key="8">
    <source>
        <dbReference type="Proteomes" id="UP000800200"/>
    </source>
</evidence>
<protein>
    <submittedName>
        <fullName evidence="7">FAD dependent oxidoreductase domain-containing protein</fullName>
    </submittedName>
</protein>
<organism evidence="7 8">
    <name type="scientific">Zopfia rhizophila CBS 207.26</name>
    <dbReference type="NCBI Taxonomy" id="1314779"/>
    <lineage>
        <taxon>Eukaryota</taxon>
        <taxon>Fungi</taxon>
        <taxon>Dikarya</taxon>
        <taxon>Ascomycota</taxon>
        <taxon>Pezizomycotina</taxon>
        <taxon>Dothideomycetes</taxon>
        <taxon>Dothideomycetes incertae sedis</taxon>
        <taxon>Zopfiaceae</taxon>
        <taxon>Zopfia</taxon>
    </lineage>
</organism>
<dbReference type="PRINTS" id="PR00420">
    <property type="entry name" value="RNGMNOXGNASE"/>
</dbReference>
<evidence type="ECO:0000256" key="2">
    <source>
        <dbReference type="ARBA" id="ARBA00022630"/>
    </source>
</evidence>
<keyword evidence="2" id="KW-0285">Flavoprotein</keyword>
<accession>A0A6A6DDB6</accession>
<gene>
    <name evidence="7" type="ORF">K469DRAFT_733070</name>
</gene>
<keyword evidence="3" id="KW-0274">FAD</keyword>
<evidence type="ECO:0000256" key="1">
    <source>
        <dbReference type="ARBA" id="ARBA00007992"/>
    </source>
</evidence>
<feature type="domain" description="FAD-binding" evidence="6">
    <location>
        <begin position="11"/>
        <end position="360"/>
    </location>
</feature>
<dbReference type="InterPro" id="IPR036188">
    <property type="entry name" value="FAD/NAD-bd_sf"/>
</dbReference>
<dbReference type="Gene3D" id="3.50.50.60">
    <property type="entry name" value="FAD/NAD(P)-binding domain"/>
    <property type="match status" value="1"/>
</dbReference>
<dbReference type="PANTHER" id="PTHR13789">
    <property type="entry name" value="MONOOXYGENASE"/>
    <property type="match status" value="1"/>
</dbReference>
<dbReference type="SUPFAM" id="SSF54373">
    <property type="entry name" value="FAD-linked reductases, C-terminal domain"/>
    <property type="match status" value="1"/>
</dbReference>
<dbReference type="GO" id="GO:0004497">
    <property type="term" value="F:monooxygenase activity"/>
    <property type="evidence" value="ECO:0007669"/>
    <property type="project" value="UniProtKB-KW"/>
</dbReference>
<dbReference type="GO" id="GO:0071949">
    <property type="term" value="F:FAD binding"/>
    <property type="evidence" value="ECO:0007669"/>
    <property type="project" value="InterPro"/>
</dbReference>
<dbReference type="OrthoDB" id="16820at2759"/>
<evidence type="ECO:0000256" key="3">
    <source>
        <dbReference type="ARBA" id="ARBA00022827"/>
    </source>
</evidence>
<evidence type="ECO:0000256" key="4">
    <source>
        <dbReference type="ARBA" id="ARBA00023002"/>
    </source>
</evidence>
<name>A0A6A6DDB6_9PEZI</name>
<keyword evidence="5" id="KW-0503">Monooxygenase</keyword>
<dbReference type="PANTHER" id="PTHR13789:SF147">
    <property type="entry name" value="PUTATIVE (AFU_ORTHOLOGUE AFUA_2G01950)-RELATED"/>
    <property type="match status" value="1"/>
</dbReference>
<dbReference type="InterPro" id="IPR050493">
    <property type="entry name" value="FAD-dep_Monooxygenase_BioMet"/>
</dbReference>
<evidence type="ECO:0000256" key="5">
    <source>
        <dbReference type="ARBA" id="ARBA00023033"/>
    </source>
</evidence>
<dbReference type="Proteomes" id="UP000800200">
    <property type="component" value="Unassembled WGS sequence"/>
</dbReference>
<sequence>MAPTSSSSTSYKILVIGAGLGGLGAAIALARKGHDVTVLEADAYLNEIGAGIQISPNSTRILDKYELTPDLSSHVTWLEAIRFLRYETGEVIGMTRLHPEMTEKYGYPYWLIHRADLQKVLYDGAIRSGAKVLFLSPVASVDSRVPSVSLRNGVQLRADLIVGADGISSLCRKSIFPNSVIDPIPSRSCAYRAVIPSPLLRVDPETAHLMHTYTSTAWLGPHRQLLGYPIRNGEVFNLVGVHMGKVSNENKFSEPGDLGEMKREFADFDPVVKKLLEKVDSASKWQLADVPELQDWVSVSGKVVLIGDAAHAMVPFLAQGATSAVEDGAVLAECLARSENEGDIPQFLHAFESIRQSRISTIQKGAHYNGHMLHLPDSEEQRQRDAAMAVDGDGGQKQQLCPNLWSDSEFSHWLFGFDAFKEWLMN</sequence>
<keyword evidence="4" id="KW-0560">Oxidoreductase</keyword>
<evidence type="ECO:0000259" key="6">
    <source>
        <dbReference type="Pfam" id="PF01494"/>
    </source>
</evidence>
<dbReference type="SUPFAM" id="SSF51905">
    <property type="entry name" value="FAD/NAD(P)-binding domain"/>
    <property type="match status" value="1"/>
</dbReference>
<dbReference type="InterPro" id="IPR002938">
    <property type="entry name" value="FAD-bd"/>
</dbReference>
<proteinExistence type="inferred from homology"/>
<dbReference type="Pfam" id="PF01494">
    <property type="entry name" value="FAD_binding_3"/>
    <property type="match status" value="1"/>
</dbReference>
<keyword evidence="8" id="KW-1185">Reference proteome</keyword>
<evidence type="ECO:0000313" key="7">
    <source>
        <dbReference type="EMBL" id="KAF2177125.1"/>
    </source>
</evidence>
<dbReference type="AlphaFoldDB" id="A0A6A6DDB6"/>
<comment type="similarity">
    <text evidence="1">Belongs to the paxM FAD-dependent monooxygenase family.</text>
</comment>
<reference evidence="7" key="1">
    <citation type="journal article" date="2020" name="Stud. Mycol.">
        <title>101 Dothideomycetes genomes: a test case for predicting lifestyles and emergence of pathogens.</title>
        <authorList>
            <person name="Haridas S."/>
            <person name="Albert R."/>
            <person name="Binder M."/>
            <person name="Bloem J."/>
            <person name="Labutti K."/>
            <person name="Salamov A."/>
            <person name="Andreopoulos B."/>
            <person name="Baker S."/>
            <person name="Barry K."/>
            <person name="Bills G."/>
            <person name="Bluhm B."/>
            <person name="Cannon C."/>
            <person name="Castanera R."/>
            <person name="Culley D."/>
            <person name="Daum C."/>
            <person name="Ezra D."/>
            <person name="Gonzalez J."/>
            <person name="Henrissat B."/>
            <person name="Kuo A."/>
            <person name="Liang C."/>
            <person name="Lipzen A."/>
            <person name="Lutzoni F."/>
            <person name="Magnuson J."/>
            <person name="Mondo S."/>
            <person name="Nolan M."/>
            <person name="Ohm R."/>
            <person name="Pangilinan J."/>
            <person name="Park H.-J."/>
            <person name="Ramirez L."/>
            <person name="Alfaro M."/>
            <person name="Sun H."/>
            <person name="Tritt A."/>
            <person name="Yoshinaga Y."/>
            <person name="Zwiers L.-H."/>
            <person name="Turgeon B."/>
            <person name="Goodwin S."/>
            <person name="Spatafora J."/>
            <person name="Crous P."/>
            <person name="Grigoriev I."/>
        </authorList>
    </citation>
    <scope>NUCLEOTIDE SEQUENCE</scope>
    <source>
        <strain evidence="7">CBS 207.26</strain>
    </source>
</reference>
<dbReference type="EMBL" id="ML994694">
    <property type="protein sequence ID" value="KAF2177125.1"/>
    <property type="molecule type" value="Genomic_DNA"/>
</dbReference>